<dbReference type="Proteomes" id="UP000254764">
    <property type="component" value="Unassembled WGS sequence"/>
</dbReference>
<reference evidence="2" key="1">
    <citation type="submission" date="2018-07" db="EMBL/GenBank/DDBJ databases">
        <authorList>
            <person name="Peiro R."/>
            <person name="Begona"/>
            <person name="Cbmso G."/>
            <person name="Lopez M."/>
            <person name="Gonzalez S."/>
        </authorList>
    </citation>
    <scope>NUCLEOTIDE SEQUENCE [LARGE SCALE GENOMIC DNA]</scope>
</reference>
<accession>A0A376AI31</accession>
<evidence type="ECO:0000313" key="1">
    <source>
        <dbReference type="EMBL" id="SSC67340.1"/>
    </source>
</evidence>
<protein>
    <submittedName>
        <fullName evidence="1">Uncharacterized protein</fullName>
    </submittedName>
</protein>
<keyword evidence="2" id="KW-1185">Reference proteome</keyword>
<name>A0A376AI31_9HYPH</name>
<dbReference type="EMBL" id="UEYP01000004">
    <property type="protein sequence ID" value="SSC67340.1"/>
    <property type="molecule type" value="Genomic_DNA"/>
</dbReference>
<proteinExistence type="predicted"/>
<evidence type="ECO:0000313" key="2">
    <source>
        <dbReference type="Proteomes" id="UP000254764"/>
    </source>
</evidence>
<organism evidence="1 2">
    <name type="scientific">Ciceribacter selenitireducens ATCC BAA-1503</name>
    <dbReference type="NCBI Taxonomy" id="1336235"/>
    <lineage>
        <taxon>Bacteria</taxon>
        <taxon>Pseudomonadati</taxon>
        <taxon>Pseudomonadota</taxon>
        <taxon>Alphaproteobacteria</taxon>
        <taxon>Hyphomicrobiales</taxon>
        <taxon>Rhizobiaceae</taxon>
        <taxon>Ciceribacter</taxon>
    </lineage>
</organism>
<dbReference type="AlphaFoldDB" id="A0A376AI31"/>
<sequence>MDGPNMTDNGPRLIGRKEAAAYCNITPTAFSGWVRTHIMPPAIPGTRKWDKKAIDAKLDEISGLAGNDNNPVDEFEKWEREKRQVVDRPSDSLSEWREKKEKRRAKYQPRMGLDAKHERVLLFMAERPDCDTPGMIPGAGPAVIQHLVTVGALKHAPGDRYELTDEGRLEVVRIRKWWNLAP</sequence>
<gene>
    <name evidence="1" type="ORF">RHIZ70_3048</name>
</gene>